<feature type="compositionally biased region" description="Polar residues" evidence="10">
    <location>
        <begin position="312"/>
        <end position="322"/>
    </location>
</feature>
<feature type="region of interest" description="Disordered" evidence="10">
    <location>
        <begin position="292"/>
        <end position="345"/>
    </location>
</feature>
<keyword evidence="11" id="KW-0472">Membrane</keyword>
<accession>A0A0D5CDV6</accession>
<dbReference type="PROSITE" id="PS00108">
    <property type="entry name" value="PROTEIN_KINASE_ST"/>
    <property type="match status" value="1"/>
</dbReference>
<dbReference type="AlphaFoldDB" id="A0A0D5CDV6"/>
<dbReference type="PATRIC" id="fig|33014.5.peg.17"/>
<evidence type="ECO:0000259" key="13">
    <source>
        <dbReference type="PROSITE" id="PS50853"/>
    </source>
</evidence>
<evidence type="ECO:0000256" key="11">
    <source>
        <dbReference type="SAM" id="Phobius"/>
    </source>
</evidence>
<evidence type="ECO:0000256" key="9">
    <source>
        <dbReference type="ARBA" id="ARBA00048679"/>
    </source>
</evidence>
<feature type="region of interest" description="Disordered" evidence="10">
    <location>
        <begin position="527"/>
        <end position="549"/>
    </location>
</feature>
<evidence type="ECO:0000256" key="4">
    <source>
        <dbReference type="ARBA" id="ARBA00022737"/>
    </source>
</evidence>
<sequence>MRPTSGLTFGGRYQLGDRIAIGGMGEVWEATDLVIGRKVAIKILKDEYLGDPGFLERFRAEARHAALVNHEGIANVFDYGEEDGSAFLVMELVPGEALSTILERERVLSTDKVLDIIAQTALALHAAHQAGLVHRDIKPGNLLITPDGRVKITDFGIARIADQVPLTATGQVMGTVQYLSPEQASGHPASPSTDVYSMGIVAYECLAGRRPFTGESQVAIAMAQINELPPELPVTVAEPVRNLVMSCIAKKPADRPQSASHLARAAQALRRGDVATATIAVAAVAGAAALADPGTPTQATQLMPSGRRAADTSATTVLSSSGPRAGTADPFLLDDADDEEPKEPRARKRAIWIFVVVAILVIGAIVAGAIALTAGQREDDATPAPTETSASPSPSPSPTPTPTPSPTASTVDVNRDDYIGRDQKTVTQELTNLGLKVTVITGSAAPSGEEEGRVTAITPTGTVAKGATIQITAYGPPTLPTAAPGTPTVTPTDVRAGQTVDISWPAYSCPAGQTLNGYQIQADSVSQGATGTWGGSTNPTNAQTTSGEIKVGTNPGTFTVKYLAICGTNESPYSSTVTVTVEAAPGGTGGGGTGGGTGGTGGTGGGNGGTGGGNGGTTGMAPTPAPGRTDERSLVSSSHRNP</sequence>
<proteinExistence type="predicted"/>
<feature type="compositionally biased region" description="Pro residues" evidence="10">
    <location>
        <begin position="393"/>
        <end position="405"/>
    </location>
</feature>
<keyword evidence="2 14" id="KW-0723">Serine/threonine-protein kinase</keyword>
<dbReference type="OrthoDB" id="9762169at2"/>
<dbReference type="SMART" id="SM00220">
    <property type="entry name" value="S_TKc"/>
    <property type="match status" value="1"/>
</dbReference>
<dbReference type="Pfam" id="PF03793">
    <property type="entry name" value="PASTA"/>
    <property type="match status" value="1"/>
</dbReference>
<dbReference type="PANTHER" id="PTHR43289:SF6">
    <property type="entry name" value="SERINE_THREONINE-PROTEIN KINASE NEKL-3"/>
    <property type="match status" value="1"/>
</dbReference>
<dbReference type="PROSITE" id="PS50011">
    <property type="entry name" value="PROTEIN_KINASE_DOM"/>
    <property type="match status" value="1"/>
</dbReference>
<evidence type="ECO:0000313" key="14">
    <source>
        <dbReference type="EMBL" id="AJW77776.1"/>
    </source>
</evidence>
<dbReference type="SUPFAM" id="SSF56112">
    <property type="entry name" value="Protein kinase-like (PK-like)"/>
    <property type="match status" value="1"/>
</dbReference>
<dbReference type="Proteomes" id="UP000032604">
    <property type="component" value="Chromosome"/>
</dbReference>
<evidence type="ECO:0000256" key="5">
    <source>
        <dbReference type="ARBA" id="ARBA00022741"/>
    </source>
</evidence>
<evidence type="ECO:0000256" key="6">
    <source>
        <dbReference type="ARBA" id="ARBA00022777"/>
    </source>
</evidence>
<keyword evidence="7" id="KW-0067">ATP-binding</keyword>
<protein>
    <recommendedName>
        <fullName evidence="1">non-specific serine/threonine protein kinase</fullName>
        <ecNumber evidence="1">2.7.11.1</ecNumber>
    </recommendedName>
</protein>
<dbReference type="InterPro" id="IPR005543">
    <property type="entry name" value="PASTA_dom"/>
</dbReference>
<evidence type="ECO:0000256" key="2">
    <source>
        <dbReference type="ARBA" id="ARBA00022527"/>
    </source>
</evidence>
<dbReference type="PANTHER" id="PTHR43289">
    <property type="entry name" value="MITOGEN-ACTIVATED PROTEIN KINASE KINASE KINASE 20-RELATED"/>
    <property type="match status" value="1"/>
</dbReference>
<dbReference type="KEGG" id="cmh:VO01_00095"/>
<dbReference type="Pfam" id="PF00069">
    <property type="entry name" value="Pkinase"/>
    <property type="match status" value="1"/>
</dbReference>
<feature type="compositionally biased region" description="Polar residues" evidence="10">
    <location>
        <begin position="527"/>
        <end position="547"/>
    </location>
</feature>
<evidence type="ECO:0000256" key="10">
    <source>
        <dbReference type="SAM" id="MobiDB-lite"/>
    </source>
</evidence>
<dbReference type="Gene3D" id="1.10.510.10">
    <property type="entry name" value="Transferase(Phosphotransferase) domain 1"/>
    <property type="match status" value="1"/>
</dbReference>
<feature type="compositionally biased region" description="Low complexity" evidence="10">
    <location>
        <begin position="382"/>
        <end position="392"/>
    </location>
</feature>
<dbReference type="GO" id="GO:0004674">
    <property type="term" value="F:protein serine/threonine kinase activity"/>
    <property type="evidence" value="ECO:0007669"/>
    <property type="project" value="UniProtKB-KW"/>
</dbReference>
<name>A0A0D5CDV6_9MICO</name>
<evidence type="ECO:0000256" key="1">
    <source>
        <dbReference type="ARBA" id="ARBA00012513"/>
    </source>
</evidence>
<evidence type="ECO:0000259" key="12">
    <source>
        <dbReference type="PROSITE" id="PS50011"/>
    </source>
</evidence>
<feature type="region of interest" description="Disordered" evidence="10">
    <location>
        <begin position="377"/>
        <end position="417"/>
    </location>
</feature>
<keyword evidence="11" id="KW-0812">Transmembrane</keyword>
<feature type="compositionally biased region" description="Acidic residues" evidence="10">
    <location>
        <begin position="332"/>
        <end position="341"/>
    </location>
</feature>
<organism evidence="14 15">
    <name type="scientific">Clavibacter michiganensis subsp. insidiosus</name>
    <dbReference type="NCBI Taxonomy" id="33014"/>
    <lineage>
        <taxon>Bacteria</taxon>
        <taxon>Bacillati</taxon>
        <taxon>Actinomycetota</taxon>
        <taxon>Actinomycetes</taxon>
        <taxon>Micrococcales</taxon>
        <taxon>Microbacteriaceae</taxon>
        <taxon>Clavibacter</taxon>
    </lineage>
</organism>
<keyword evidence="6 14" id="KW-0418">Kinase</keyword>
<evidence type="ECO:0000256" key="3">
    <source>
        <dbReference type="ARBA" id="ARBA00022679"/>
    </source>
</evidence>
<dbReference type="InterPro" id="IPR008271">
    <property type="entry name" value="Ser/Thr_kinase_AS"/>
</dbReference>
<dbReference type="CDD" id="cd14014">
    <property type="entry name" value="STKc_PknB_like"/>
    <property type="match status" value="1"/>
</dbReference>
<evidence type="ECO:0000313" key="15">
    <source>
        <dbReference type="Proteomes" id="UP000032604"/>
    </source>
</evidence>
<dbReference type="InterPro" id="IPR003961">
    <property type="entry name" value="FN3_dom"/>
</dbReference>
<dbReference type="EMBL" id="CP011043">
    <property type="protein sequence ID" value="AJW77776.1"/>
    <property type="molecule type" value="Genomic_DNA"/>
</dbReference>
<feature type="domain" description="Protein kinase" evidence="12">
    <location>
        <begin position="13"/>
        <end position="269"/>
    </location>
</feature>
<dbReference type="Gene3D" id="3.30.200.20">
    <property type="entry name" value="Phosphorylase Kinase, domain 1"/>
    <property type="match status" value="1"/>
</dbReference>
<dbReference type="FunFam" id="1.10.510.10:FF:000021">
    <property type="entry name" value="Serine/threonine protein kinase"/>
    <property type="match status" value="1"/>
</dbReference>
<keyword evidence="3" id="KW-0808">Transferase</keyword>
<dbReference type="Gene3D" id="3.30.10.20">
    <property type="match status" value="1"/>
</dbReference>
<keyword evidence="4" id="KW-0677">Repeat</keyword>
<feature type="transmembrane region" description="Helical" evidence="11">
    <location>
        <begin position="350"/>
        <end position="372"/>
    </location>
</feature>
<evidence type="ECO:0000256" key="7">
    <source>
        <dbReference type="ARBA" id="ARBA00022840"/>
    </source>
</evidence>
<gene>
    <name evidence="14" type="ORF">VO01_00095</name>
</gene>
<comment type="catalytic activity">
    <reaction evidence="8">
        <text>L-threonyl-[protein] + ATP = O-phospho-L-threonyl-[protein] + ADP + H(+)</text>
        <dbReference type="Rhea" id="RHEA:46608"/>
        <dbReference type="Rhea" id="RHEA-COMP:11060"/>
        <dbReference type="Rhea" id="RHEA-COMP:11605"/>
        <dbReference type="ChEBI" id="CHEBI:15378"/>
        <dbReference type="ChEBI" id="CHEBI:30013"/>
        <dbReference type="ChEBI" id="CHEBI:30616"/>
        <dbReference type="ChEBI" id="CHEBI:61977"/>
        <dbReference type="ChEBI" id="CHEBI:456216"/>
        <dbReference type="EC" id="2.7.11.1"/>
    </reaction>
</comment>
<dbReference type="PROSITE" id="PS50853">
    <property type="entry name" value="FN3"/>
    <property type="match status" value="1"/>
</dbReference>
<feature type="compositionally biased region" description="Gly residues" evidence="10">
    <location>
        <begin position="586"/>
        <end position="618"/>
    </location>
</feature>
<dbReference type="InterPro" id="IPR000719">
    <property type="entry name" value="Prot_kinase_dom"/>
</dbReference>
<dbReference type="HOGENOM" id="CLU_000288_63_44_11"/>
<dbReference type="EC" id="2.7.11.1" evidence="1"/>
<dbReference type="GO" id="GO:0005524">
    <property type="term" value="F:ATP binding"/>
    <property type="evidence" value="ECO:0007669"/>
    <property type="project" value="UniProtKB-KW"/>
</dbReference>
<feature type="region of interest" description="Disordered" evidence="10">
    <location>
        <begin position="584"/>
        <end position="642"/>
    </location>
</feature>
<dbReference type="RefSeq" id="WP_045526016.1">
    <property type="nucleotide sequence ID" value="NZ_CP011043.1"/>
</dbReference>
<dbReference type="GO" id="GO:0045717">
    <property type="term" value="P:negative regulation of fatty acid biosynthetic process"/>
    <property type="evidence" value="ECO:0007669"/>
    <property type="project" value="UniProtKB-ARBA"/>
</dbReference>
<evidence type="ECO:0000256" key="8">
    <source>
        <dbReference type="ARBA" id="ARBA00047899"/>
    </source>
</evidence>
<comment type="catalytic activity">
    <reaction evidence="9">
        <text>L-seryl-[protein] + ATP = O-phospho-L-seryl-[protein] + ADP + H(+)</text>
        <dbReference type="Rhea" id="RHEA:17989"/>
        <dbReference type="Rhea" id="RHEA-COMP:9863"/>
        <dbReference type="Rhea" id="RHEA-COMP:11604"/>
        <dbReference type="ChEBI" id="CHEBI:15378"/>
        <dbReference type="ChEBI" id="CHEBI:29999"/>
        <dbReference type="ChEBI" id="CHEBI:30616"/>
        <dbReference type="ChEBI" id="CHEBI:83421"/>
        <dbReference type="ChEBI" id="CHEBI:456216"/>
        <dbReference type="EC" id="2.7.11.1"/>
    </reaction>
</comment>
<keyword evidence="11" id="KW-1133">Transmembrane helix</keyword>
<dbReference type="FunFam" id="3.30.200.20:FF:000035">
    <property type="entry name" value="Serine/threonine protein kinase Stk1"/>
    <property type="match status" value="1"/>
</dbReference>
<keyword evidence="5" id="KW-0547">Nucleotide-binding</keyword>
<reference evidence="14 15" key="1">
    <citation type="journal article" date="2015" name="Genome Announc.">
        <title>Complete Genome Sequence of Clavibacter michiganensis subsp. insidiosus R1-1 Using PacBio Single-Molecule Real-Time Technology.</title>
        <authorList>
            <person name="Lu Y."/>
            <person name="Samac D.A."/>
            <person name="Glazebrook J."/>
            <person name="Ishimaru C.A."/>
        </authorList>
    </citation>
    <scope>NUCLEOTIDE SEQUENCE [LARGE SCALE GENOMIC DNA]</scope>
    <source>
        <strain evidence="14 15">R1-1</strain>
    </source>
</reference>
<dbReference type="InterPro" id="IPR011009">
    <property type="entry name" value="Kinase-like_dom_sf"/>
</dbReference>
<feature type="domain" description="Fibronectin type-III" evidence="13">
    <location>
        <begin position="483"/>
        <end position="584"/>
    </location>
</feature>